<feature type="domain" description="DNA-directed RNA polymerase N-terminal" evidence="3">
    <location>
        <begin position="442"/>
        <end position="565"/>
    </location>
</feature>
<dbReference type="Gene3D" id="1.10.1320.10">
    <property type="entry name" value="DNA-directed RNA polymerase, N-terminal domain"/>
    <property type="match status" value="1"/>
</dbReference>
<evidence type="ECO:0000256" key="2">
    <source>
        <dbReference type="SAM" id="Coils"/>
    </source>
</evidence>
<dbReference type="GO" id="GO:0034245">
    <property type="term" value="C:mitochondrial DNA-directed RNA polymerase complex"/>
    <property type="evidence" value="ECO:0007669"/>
    <property type="project" value="TreeGrafter"/>
</dbReference>
<dbReference type="InterPro" id="IPR002092">
    <property type="entry name" value="DNA-dir_Rpol_phage-type"/>
</dbReference>
<keyword evidence="4" id="KW-0804">Transcription</keyword>
<keyword evidence="5" id="KW-1185">Reference proteome</keyword>
<comment type="caution">
    <text evidence="4">The sequence shown here is derived from an EMBL/GenBank/DDBJ whole genome shotgun (WGS) entry which is preliminary data.</text>
</comment>
<dbReference type="GO" id="GO:0006390">
    <property type="term" value="P:mitochondrial transcription"/>
    <property type="evidence" value="ECO:0007669"/>
    <property type="project" value="TreeGrafter"/>
</dbReference>
<dbReference type="InterPro" id="IPR037159">
    <property type="entry name" value="RNA_POL_N_sf"/>
</dbReference>
<dbReference type="PANTHER" id="PTHR10102:SF1">
    <property type="entry name" value="DNA-DIRECTED RNA POLYMERASE 3, CHLOROPLASTIC"/>
    <property type="match status" value="1"/>
</dbReference>
<organism evidence="4 5">
    <name type="scientific">Capsicum baccatum</name>
    <name type="common">Peruvian pepper</name>
    <dbReference type="NCBI Taxonomy" id="33114"/>
    <lineage>
        <taxon>Eukaryota</taxon>
        <taxon>Viridiplantae</taxon>
        <taxon>Streptophyta</taxon>
        <taxon>Embryophyta</taxon>
        <taxon>Tracheophyta</taxon>
        <taxon>Spermatophyta</taxon>
        <taxon>Magnoliopsida</taxon>
        <taxon>eudicotyledons</taxon>
        <taxon>Gunneridae</taxon>
        <taxon>Pentapetalae</taxon>
        <taxon>asterids</taxon>
        <taxon>lamiids</taxon>
        <taxon>Solanales</taxon>
        <taxon>Solanaceae</taxon>
        <taxon>Solanoideae</taxon>
        <taxon>Capsiceae</taxon>
        <taxon>Capsicum</taxon>
    </lineage>
</organism>
<dbReference type="AlphaFoldDB" id="A0A2G2WAL2"/>
<dbReference type="EMBL" id="MLFT02000007">
    <property type="protein sequence ID" value="PHT42286.1"/>
    <property type="molecule type" value="Genomic_DNA"/>
</dbReference>
<dbReference type="Pfam" id="PF14700">
    <property type="entry name" value="RPOL_N"/>
    <property type="match status" value="1"/>
</dbReference>
<dbReference type="OrthoDB" id="1600139at2759"/>
<dbReference type="InterPro" id="IPR043502">
    <property type="entry name" value="DNA/RNA_pol_sf"/>
</dbReference>
<keyword evidence="2" id="KW-0175">Coiled coil</keyword>
<evidence type="ECO:0000313" key="4">
    <source>
        <dbReference type="EMBL" id="PHT42286.1"/>
    </source>
</evidence>
<dbReference type="PANTHER" id="PTHR10102">
    <property type="entry name" value="DNA-DIRECTED RNA POLYMERASE, MITOCHONDRIAL"/>
    <property type="match status" value="1"/>
</dbReference>
<dbReference type="GO" id="GO:0003899">
    <property type="term" value="F:DNA-directed RNA polymerase activity"/>
    <property type="evidence" value="ECO:0007669"/>
    <property type="project" value="InterPro"/>
</dbReference>
<evidence type="ECO:0000256" key="1">
    <source>
        <dbReference type="ARBA" id="ARBA00004026"/>
    </source>
</evidence>
<name>A0A2G2WAL2_CAPBA</name>
<sequence>MATMMDVEMVTEKKEEKKVSIDMMRKKFEEWDVLPYHHQMWNKICYTWAEGLLETTSLRPRVYSDVYIFGLVLLQLIANEEVICDGPDSLEQRAIKEAKRGEKYLVRDYFKEVDHSTAFKITLLAFRCLHIDPSNERPKMEEVLNALTELRDEARGEKQKRDEKRGRGRESEFNNCYRLSMLGKIIYIYTQGTMALGKIAMEALMTVIIGVKQDINQRIEGKREKVSASPVSDSEVGSFHLTELNLKAIFRPGRFRDAANNQRMANAHIEIQKRIDLIQRLGLLQPKPEVEGSTLGMENTLLGAFPPERGSFRSESRLVGLQCAFLLEERGFTTLPINGVERNDAKRVPGINKRHKIKRTLIKRVCVSTDENLEELVSLEKIDGVPEFLRKEGVSRRVFIQEPSWVSSLFMSSLFVRSKKVGGVRRDFRDIERRRKYGMLRRRQIKAETEAWEEMVEEYRELEREMCEKKLAPNLPYVKKLMLGWFEPLRQGIEKEQKAEMTRKHRAAYSPYIDSLPADKMAVIVMHKLMGLLMMGGKEERCVQVVQAAVQIGMAVENEVSVAFS</sequence>
<dbReference type="InterPro" id="IPR029262">
    <property type="entry name" value="RPOL_N"/>
</dbReference>
<proteinExistence type="predicted"/>
<comment type="function">
    <text evidence="1">DNA-dependent RNA polymerase catalyzes the transcription of DNA into RNA using the four ribonucleoside triphosphates as substrates.</text>
</comment>
<evidence type="ECO:0000259" key="3">
    <source>
        <dbReference type="SMART" id="SM01311"/>
    </source>
</evidence>
<protein>
    <submittedName>
        <fullName evidence="4">DNA-directed RNA polymerase 3, chloroplastic</fullName>
    </submittedName>
</protein>
<evidence type="ECO:0000313" key="5">
    <source>
        <dbReference type="Proteomes" id="UP000224567"/>
    </source>
</evidence>
<dbReference type="SUPFAM" id="SSF56672">
    <property type="entry name" value="DNA/RNA polymerases"/>
    <property type="match status" value="1"/>
</dbReference>
<dbReference type="STRING" id="33114.A0A2G2WAL2"/>
<gene>
    <name evidence="4" type="ORF">CQW23_16311</name>
</gene>
<dbReference type="Proteomes" id="UP000224567">
    <property type="component" value="Unassembled WGS sequence"/>
</dbReference>
<feature type="coiled-coil region" evidence="2">
    <location>
        <begin position="140"/>
        <end position="167"/>
    </location>
</feature>
<dbReference type="SMART" id="SM01311">
    <property type="entry name" value="RPOL_N"/>
    <property type="match status" value="1"/>
</dbReference>
<reference evidence="5" key="2">
    <citation type="journal article" date="2017" name="J. Anim. Genet.">
        <title>Multiple reference genome sequences of hot pepper reveal the massive evolution of plant disease resistance genes by retroduplication.</title>
        <authorList>
            <person name="Kim S."/>
            <person name="Park J."/>
            <person name="Yeom S.-I."/>
            <person name="Kim Y.-M."/>
            <person name="Seo E."/>
            <person name="Kim K.-T."/>
            <person name="Kim M.-S."/>
            <person name="Lee J.M."/>
            <person name="Cheong K."/>
            <person name="Shin H.-S."/>
            <person name="Kim S.-B."/>
            <person name="Han K."/>
            <person name="Lee J."/>
            <person name="Park M."/>
            <person name="Lee H.-A."/>
            <person name="Lee H.-Y."/>
            <person name="Lee Y."/>
            <person name="Oh S."/>
            <person name="Lee J.H."/>
            <person name="Choi E."/>
            <person name="Choi E."/>
            <person name="Lee S.E."/>
            <person name="Jeon J."/>
            <person name="Kim H."/>
            <person name="Choi G."/>
            <person name="Song H."/>
            <person name="Lee J."/>
            <person name="Lee S.-C."/>
            <person name="Kwon J.-K."/>
            <person name="Lee H.-Y."/>
            <person name="Koo N."/>
            <person name="Hong Y."/>
            <person name="Kim R.W."/>
            <person name="Kang W.-H."/>
            <person name="Huh J.H."/>
            <person name="Kang B.-C."/>
            <person name="Yang T.-J."/>
            <person name="Lee Y.-H."/>
            <person name="Bennetzen J.L."/>
            <person name="Choi D."/>
        </authorList>
    </citation>
    <scope>NUCLEOTIDE SEQUENCE [LARGE SCALE GENOMIC DNA]</scope>
    <source>
        <strain evidence="5">cv. PBC81</strain>
    </source>
</reference>
<dbReference type="Gene3D" id="1.10.510.10">
    <property type="entry name" value="Transferase(Phosphotransferase) domain 1"/>
    <property type="match status" value="1"/>
</dbReference>
<accession>A0A2G2WAL2</accession>
<keyword evidence="4" id="KW-0240">DNA-directed RNA polymerase</keyword>
<reference evidence="4 5" key="1">
    <citation type="journal article" date="2017" name="Genome Biol.">
        <title>New reference genome sequences of hot pepper reveal the massive evolution of plant disease-resistance genes by retroduplication.</title>
        <authorList>
            <person name="Kim S."/>
            <person name="Park J."/>
            <person name="Yeom S.I."/>
            <person name="Kim Y.M."/>
            <person name="Seo E."/>
            <person name="Kim K.T."/>
            <person name="Kim M.S."/>
            <person name="Lee J.M."/>
            <person name="Cheong K."/>
            <person name="Shin H.S."/>
            <person name="Kim S.B."/>
            <person name="Han K."/>
            <person name="Lee J."/>
            <person name="Park M."/>
            <person name="Lee H.A."/>
            <person name="Lee H.Y."/>
            <person name="Lee Y."/>
            <person name="Oh S."/>
            <person name="Lee J.H."/>
            <person name="Choi E."/>
            <person name="Choi E."/>
            <person name="Lee S.E."/>
            <person name="Jeon J."/>
            <person name="Kim H."/>
            <person name="Choi G."/>
            <person name="Song H."/>
            <person name="Lee J."/>
            <person name="Lee S.C."/>
            <person name="Kwon J.K."/>
            <person name="Lee H.Y."/>
            <person name="Koo N."/>
            <person name="Hong Y."/>
            <person name="Kim R.W."/>
            <person name="Kang W.H."/>
            <person name="Huh J.H."/>
            <person name="Kang B.C."/>
            <person name="Yang T.J."/>
            <person name="Lee Y.H."/>
            <person name="Bennetzen J.L."/>
            <person name="Choi D."/>
        </authorList>
    </citation>
    <scope>NUCLEOTIDE SEQUENCE [LARGE SCALE GENOMIC DNA]</scope>
    <source>
        <strain evidence="5">cv. PBC81</strain>
    </source>
</reference>
<dbReference type="GO" id="GO:0003677">
    <property type="term" value="F:DNA binding"/>
    <property type="evidence" value="ECO:0007669"/>
    <property type="project" value="InterPro"/>
</dbReference>